<feature type="domain" description="DUF397" evidence="1">
    <location>
        <begin position="4"/>
        <end position="56"/>
    </location>
</feature>
<evidence type="ECO:0000313" key="2">
    <source>
        <dbReference type="EMBL" id="MBB5954153.1"/>
    </source>
</evidence>
<gene>
    <name evidence="2" type="ORF">FHS29_000723</name>
</gene>
<name>A0A841CB27_9PSEU</name>
<accession>A0A841CB27</accession>
<proteinExistence type="predicted"/>
<dbReference type="EMBL" id="JACHJN010000001">
    <property type="protein sequence ID" value="MBB5954153.1"/>
    <property type="molecule type" value="Genomic_DNA"/>
</dbReference>
<evidence type="ECO:0000313" key="3">
    <source>
        <dbReference type="Proteomes" id="UP000547510"/>
    </source>
</evidence>
<keyword evidence="3" id="KW-1185">Reference proteome</keyword>
<organism evidence="2 3">
    <name type="scientific">Saccharothrix tamanrassetensis</name>
    <dbReference type="NCBI Taxonomy" id="1051531"/>
    <lineage>
        <taxon>Bacteria</taxon>
        <taxon>Bacillati</taxon>
        <taxon>Actinomycetota</taxon>
        <taxon>Actinomycetes</taxon>
        <taxon>Pseudonocardiales</taxon>
        <taxon>Pseudonocardiaceae</taxon>
        <taxon>Saccharothrix</taxon>
    </lineage>
</organism>
<evidence type="ECO:0000259" key="1">
    <source>
        <dbReference type="Pfam" id="PF04149"/>
    </source>
</evidence>
<protein>
    <recommendedName>
        <fullName evidence="1">DUF397 domain-containing protein</fullName>
    </recommendedName>
</protein>
<dbReference type="AlphaFoldDB" id="A0A841CB27"/>
<dbReference type="Pfam" id="PF04149">
    <property type="entry name" value="DUF397"/>
    <property type="match status" value="1"/>
</dbReference>
<reference evidence="2 3" key="1">
    <citation type="submission" date="2020-08" db="EMBL/GenBank/DDBJ databases">
        <title>Genomic Encyclopedia of Type Strains, Phase III (KMG-III): the genomes of soil and plant-associated and newly described type strains.</title>
        <authorList>
            <person name="Whitman W."/>
        </authorList>
    </citation>
    <scope>NUCLEOTIDE SEQUENCE [LARGE SCALE GENOMIC DNA]</scope>
    <source>
        <strain evidence="2 3">CECT 8640</strain>
    </source>
</reference>
<comment type="caution">
    <text evidence="2">The sequence shown here is derived from an EMBL/GenBank/DDBJ whole genome shotgun (WGS) entry which is preliminary data.</text>
</comment>
<dbReference type="InterPro" id="IPR007278">
    <property type="entry name" value="DUF397"/>
</dbReference>
<dbReference type="RefSeq" id="WP_184688662.1">
    <property type="nucleotide sequence ID" value="NZ_JACHJN010000001.1"/>
</dbReference>
<dbReference type="Proteomes" id="UP000547510">
    <property type="component" value="Unassembled WGS sequence"/>
</dbReference>
<sequence length="58" mass="6268">MTSEWRKSSRSQNGADNCVEVVSSPSRAAVRDSKNPDGPVLVFASAEFAGFLKHLKTT</sequence>